<comment type="catalytic activity">
    <reaction evidence="7">
        <text>L-cysteinyl-[protein] + hexadecanoyl-CoA = S-hexadecanoyl-L-cysteinyl-[protein] + CoA</text>
        <dbReference type="Rhea" id="RHEA:36683"/>
        <dbReference type="Rhea" id="RHEA-COMP:10131"/>
        <dbReference type="Rhea" id="RHEA-COMP:11032"/>
        <dbReference type="ChEBI" id="CHEBI:29950"/>
        <dbReference type="ChEBI" id="CHEBI:57287"/>
        <dbReference type="ChEBI" id="CHEBI:57379"/>
        <dbReference type="ChEBI" id="CHEBI:74151"/>
        <dbReference type="EC" id="2.3.1.225"/>
    </reaction>
</comment>
<gene>
    <name evidence="10" type="primary">LOC117145266</name>
</gene>
<dbReference type="PROSITE" id="PS50216">
    <property type="entry name" value="DHHC"/>
    <property type="match status" value="1"/>
</dbReference>
<evidence type="ECO:0000256" key="7">
    <source>
        <dbReference type="RuleBase" id="RU079119"/>
    </source>
</evidence>
<protein>
    <recommendedName>
        <fullName evidence="7">Palmitoyltransferase</fullName>
        <ecNumber evidence="7">2.3.1.225</ecNumber>
    </recommendedName>
</protein>
<dbReference type="EC" id="2.3.1.225" evidence="7"/>
<keyword evidence="5 7" id="KW-0472">Membrane</keyword>
<dbReference type="Pfam" id="PF01529">
    <property type="entry name" value="DHHC"/>
    <property type="match status" value="1"/>
</dbReference>
<evidence type="ECO:0000256" key="1">
    <source>
        <dbReference type="ARBA" id="ARBA00004141"/>
    </source>
</evidence>
<evidence type="ECO:0000256" key="4">
    <source>
        <dbReference type="ARBA" id="ARBA00022989"/>
    </source>
</evidence>
<evidence type="ECO:0000256" key="2">
    <source>
        <dbReference type="ARBA" id="ARBA00022679"/>
    </source>
</evidence>
<dbReference type="GeneID" id="117145266"/>
<keyword evidence="2 7" id="KW-0808">Transferase</keyword>
<evidence type="ECO:0000256" key="3">
    <source>
        <dbReference type="ARBA" id="ARBA00022692"/>
    </source>
</evidence>
<name>A0A6P8KCZ4_DROMA</name>
<sequence>MLRFRVLLRTACGWSQRMCFRTEEGFHRYFQLHRIKVMGLFHSFCAIFLLCLIGFMFVYELCYVLPQITDPHGIWHKLGWFMGIYTVLNVLGNWCLGFMTNTSVDGLLLERQYPVAGEAHLWHYCSTCQKLVPPRSWHCRLCNICILKRDHHCTFFASCIGHTNQRYFLAFLFHLSFGSGQALVYNGILNWTNKAFLVTDPLLLISQDTTQDADFNWKYTIANLFKLNLFLFVAPLFMFVFQMVMVYRNSTCYKMLDRSYDVGWRRNFDMVLGKRRFWIFFLPTIASPLPTDGTQWLQKQTV</sequence>
<keyword evidence="4 7" id="KW-1133">Transmembrane helix</keyword>
<dbReference type="GO" id="GO:0019706">
    <property type="term" value="F:protein-cysteine S-palmitoyltransferase activity"/>
    <property type="evidence" value="ECO:0007669"/>
    <property type="project" value="UniProtKB-EC"/>
</dbReference>
<evidence type="ECO:0000256" key="6">
    <source>
        <dbReference type="ARBA" id="ARBA00023315"/>
    </source>
</evidence>
<comment type="domain">
    <text evidence="7">The DHHC domain is required for palmitoyltransferase activity.</text>
</comment>
<evidence type="ECO:0000259" key="8">
    <source>
        <dbReference type="Pfam" id="PF01529"/>
    </source>
</evidence>
<comment type="subcellular location">
    <subcellularLocation>
        <location evidence="1">Membrane</location>
        <topology evidence="1">Multi-pass membrane protein</topology>
    </subcellularLocation>
</comment>
<organism evidence="9 10">
    <name type="scientific">Drosophila mauritiana</name>
    <name type="common">Fruit fly</name>
    <dbReference type="NCBI Taxonomy" id="7226"/>
    <lineage>
        <taxon>Eukaryota</taxon>
        <taxon>Metazoa</taxon>
        <taxon>Ecdysozoa</taxon>
        <taxon>Arthropoda</taxon>
        <taxon>Hexapoda</taxon>
        <taxon>Insecta</taxon>
        <taxon>Pterygota</taxon>
        <taxon>Neoptera</taxon>
        <taxon>Endopterygota</taxon>
        <taxon>Diptera</taxon>
        <taxon>Brachycera</taxon>
        <taxon>Muscomorpha</taxon>
        <taxon>Ephydroidea</taxon>
        <taxon>Drosophilidae</taxon>
        <taxon>Drosophila</taxon>
        <taxon>Sophophora</taxon>
    </lineage>
</organism>
<dbReference type="GO" id="GO:0016020">
    <property type="term" value="C:membrane"/>
    <property type="evidence" value="ECO:0007669"/>
    <property type="project" value="UniProtKB-SubCell"/>
</dbReference>
<keyword evidence="3 7" id="KW-0812">Transmembrane</keyword>
<accession>A0A6P8KCZ4</accession>
<feature type="transmembrane region" description="Helical" evidence="7">
    <location>
        <begin position="37"/>
        <end position="58"/>
    </location>
</feature>
<dbReference type="InterPro" id="IPR039859">
    <property type="entry name" value="PFA4/ZDH16/20/ERF2-like"/>
</dbReference>
<dbReference type="InterPro" id="IPR001594">
    <property type="entry name" value="Palmitoyltrfase_DHHC"/>
</dbReference>
<feature type="transmembrane region" description="Helical" evidence="7">
    <location>
        <begin position="167"/>
        <end position="188"/>
    </location>
</feature>
<comment type="similarity">
    <text evidence="7">Belongs to the DHHC palmitoyltransferase family.</text>
</comment>
<feature type="domain" description="Palmitoyltransferase DHHC" evidence="8">
    <location>
        <begin position="122"/>
        <end position="255"/>
    </location>
</feature>
<keyword evidence="6 7" id="KW-0012">Acyltransferase</keyword>
<dbReference type="PANTHER" id="PTHR12246">
    <property type="entry name" value="PALMITOYLTRANSFERASE ZDHHC16"/>
    <property type="match status" value="1"/>
</dbReference>
<evidence type="ECO:0000256" key="5">
    <source>
        <dbReference type="ARBA" id="ARBA00023136"/>
    </source>
</evidence>
<dbReference type="AlphaFoldDB" id="A0A6P8KCZ4"/>
<reference evidence="10" key="1">
    <citation type="submission" date="2025-08" db="UniProtKB">
        <authorList>
            <consortium name="RefSeq"/>
        </authorList>
    </citation>
    <scope>IDENTIFICATION</scope>
    <source>
        <strain evidence="10">Mau12</strain>
        <tissue evidence="10">Whole Body</tissue>
    </source>
</reference>
<evidence type="ECO:0000313" key="10">
    <source>
        <dbReference type="RefSeq" id="XP_033166743.1"/>
    </source>
</evidence>
<keyword evidence="9" id="KW-1185">Reference proteome</keyword>
<feature type="transmembrane region" description="Helical" evidence="7">
    <location>
        <begin position="78"/>
        <end position="99"/>
    </location>
</feature>
<dbReference type="Proteomes" id="UP000515162">
    <property type="component" value="Chromosome 3R"/>
</dbReference>
<evidence type="ECO:0000313" key="9">
    <source>
        <dbReference type="Proteomes" id="UP000515162"/>
    </source>
</evidence>
<proteinExistence type="inferred from homology"/>
<feature type="transmembrane region" description="Helical" evidence="7">
    <location>
        <begin position="227"/>
        <end position="247"/>
    </location>
</feature>
<dbReference type="RefSeq" id="XP_033166743.1">
    <property type="nucleotide sequence ID" value="XM_033310852.1"/>
</dbReference>